<reference evidence="2" key="1">
    <citation type="submission" date="2015-10" db="EMBL/GenBank/DDBJ databases">
        <authorList>
            <person name="Turner D."/>
        </authorList>
    </citation>
    <scope>NUCLEOTIDE SEQUENCE [LARGE SCALE GENOMIC DNA]</scope>
</reference>
<evidence type="ECO:0000313" key="2">
    <source>
        <dbReference type="Proteomes" id="UP000271981"/>
    </source>
</evidence>
<protein>
    <submittedName>
        <fullName evidence="1">Putative tail terminator protein</fullName>
    </submittedName>
</protein>
<name>A0A0N7MKP7_9CAUD</name>
<dbReference type="OrthoDB" id="11045at10239"/>
<sequence length="147" mass="16791">MTTNYIAARDSIFGLIKEAASHFDYIPHIEYPMIVNKKKPDASKIWLRASTQIVTEEQSALSTCEQSDGKKLYTTYGLAIIEFYIPRSEPNGTLALMWATQLRNAFRNASSNDGVIYRKARINDGIEPEEQFFRVNVVANFEFDEVK</sequence>
<dbReference type="RefSeq" id="YP_009626195.1">
    <property type="nucleotide sequence ID" value="NC_042137.1"/>
</dbReference>
<accession>A0A0N7MKP7</accession>
<keyword evidence="2" id="KW-1185">Reference proteome</keyword>
<dbReference type="EMBL" id="LN890663">
    <property type="protein sequence ID" value="CUS06471.1"/>
    <property type="molecule type" value="Genomic_DNA"/>
</dbReference>
<dbReference type="Proteomes" id="UP000271981">
    <property type="component" value="Genome"/>
</dbReference>
<proteinExistence type="predicted"/>
<dbReference type="GeneID" id="40103096"/>
<gene>
    <name evidence="1" type="primary">LOKI_10</name>
</gene>
<dbReference type="KEGG" id="vg:40103096"/>
<organism evidence="1 2">
    <name type="scientific">Acinetobacter phage Loki</name>
    <dbReference type="NCBI Taxonomy" id="1970374"/>
    <lineage>
        <taxon>Viruses</taxon>
        <taxon>Duplodnaviria</taxon>
        <taxon>Heunggongvirae</taxon>
        <taxon>Uroviricota</taxon>
        <taxon>Caudoviricetes</taxon>
        <taxon>Lokivirus</taxon>
        <taxon>Lokivirus loki</taxon>
    </lineage>
</organism>
<evidence type="ECO:0000313" key="1">
    <source>
        <dbReference type="EMBL" id="CUS06471.1"/>
    </source>
</evidence>